<gene>
    <name evidence="3" type="ORF">Ocin01_13377</name>
</gene>
<protein>
    <submittedName>
        <fullName evidence="3">Nuclear inhibitor of protein phosphatase 1</fullName>
    </submittedName>
</protein>
<evidence type="ECO:0000313" key="4">
    <source>
        <dbReference type="Proteomes" id="UP000094527"/>
    </source>
</evidence>
<feature type="domain" description="FHA" evidence="2">
    <location>
        <begin position="40"/>
        <end position="81"/>
    </location>
</feature>
<reference evidence="3 4" key="1">
    <citation type="journal article" date="2016" name="Genome Biol. Evol.">
        <title>Gene Family Evolution Reflects Adaptation to Soil Environmental Stressors in the Genome of the Collembolan Orchesella cincta.</title>
        <authorList>
            <person name="Faddeeva-Vakhrusheva A."/>
            <person name="Derks M.F."/>
            <person name="Anvar S.Y."/>
            <person name="Agamennone V."/>
            <person name="Suring W."/>
            <person name="Smit S."/>
            <person name="van Straalen N.M."/>
            <person name="Roelofs D."/>
        </authorList>
    </citation>
    <scope>NUCLEOTIDE SEQUENCE [LARGE SCALE GENOMIC DNA]</scope>
    <source>
        <tissue evidence="3">Mixed pool</tissue>
    </source>
</reference>
<feature type="region of interest" description="Disordered" evidence="1">
    <location>
        <begin position="287"/>
        <end position="320"/>
    </location>
</feature>
<evidence type="ECO:0000259" key="2">
    <source>
        <dbReference type="Pfam" id="PF00498"/>
    </source>
</evidence>
<dbReference type="InterPro" id="IPR050923">
    <property type="entry name" value="Cell_Proc_Reg/RNA_Proc"/>
</dbReference>
<sequence>MAESFKIPNWTGKPPPGLHLDVMKNDTLIQKVMVDGKNSYFFGRGPQNDICIEHSSSSRIHAVLLHHKQLRMAFLVDLGSSWSPTSQLSFLWTPLPFGASTRSYLIREPIAPPEQEEMDEEKEDGKGVLLGLPATGTDLQNLTEFNTANNRRVSVVGIAIGDDSKAEEKKSKRKSFKQRVSFCEEEEIINLEDVDPSVGKFRNLVTSTVIPTFSKRLRFTPIPNFGMGYPRFQLDDYREPQYSSGASIHTHFSTPFSAAGGAGLDLAIPNSAPEVTETKLPSFSHNCFPTGEHHEGQDDGSKKTYVKEAWPGKRSGRPFS</sequence>
<dbReference type="EMBL" id="LJIJ01001027">
    <property type="protein sequence ID" value="ODM93303.1"/>
    <property type="molecule type" value="Genomic_DNA"/>
</dbReference>
<dbReference type="AlphaFoldDB" id="A0A1D2MJZ0"/>
<dbReference type="PANTHER" id="PTHR23308">
    <property type="entry name" value="NUCLEAR INHIBITOR OF PROTEIN PHOSPHATASE-1"/>
    <property type="match status" value="1"/>
</dbReference>
<organism evidence="3 4">
    <name type="scientific">Orchesella cincta</name>
    <name type="common">Springtail</name>
    <name type="synonym">Podura cincta</name>
    <dbReference type="NCBI Taxonomy" id="48709"/>
    <lineage>
        <taxon>Eukaryota</taxon>
        <taxon>Metazoa</taxon>
        <taxon>Ecdysozoa</taxon>
        <taxon>Arthropoda</taxon>
        <taxon>Hexapoda</taxon>
        <taxon>Collembola</taxon>
        <taxon>Entomobryomorpha</taxon>
        <taxon>Entomobryoidea</taxon>
        <taxon>Orchesellidae</taxon>
        <taxon>Orchesellinae</taxon>
        <taxon>Orchesella</taxon>
    </lineage>
</organism>
<evidence type="ECO:0000313" key="3">
    <source>
        <dbReference type="EMBL" id="ODM93303.1"/>
    </source>
</evidence>
<feature type="compositionally biased region" description="Basic and acidic residues" evidence="1">
    <location>
        <begin position="291"/>
        <end position="306"/>
    </location>
</feature>
<keyword evidence="4" id="KW-1185">Reference proteome</keyword>
<accession>A0A1D2MJZ0</accession>
<dbReference type="SUPFAM" id="SSF49879">
    <property type="entry name" value="SMAD/FHA domain"/>
    <property type="match status" value="1"/>
</dbReference>
<dbReference type="InterPro" id="IPR008984">
    <property type="entry name" value="SMAD_FHA_dom_sf"/>
</dbReference>
<dbReference type="Gene3D" id="2.60.200.20">
    <property type="match status" value="1"/>
</dbReference>
<feature type="non-terminal residue" evidence="3">
    <location>
        <position position="320"/>
    </location>
</feature>
<dbReference type="Gene3D" id="6.10.250.1290">
    <property type="match status" value="1"/>
</dbReference>
<name>A0A1D2MJZ0_ORCCI</name>
<proteinExistence type="predicted"/>
<evidence type="ECO:0000256" key="1">
    <source>
        <dbReference type="SAM" id="MobiDB-lite"/>
    </source>
</evidence>
<dbReference type="Pfam" id="PF00498">
    <property type="entry name" value="FHA"/>
    <property type="match status" value="1"/>
</dbReference>
<dbReference type="OMA" id="RMHGYSL"/>
<dbReference type="OrthoDB" id="4096268at2759"/>
<dbReference type="Proteomes" id="UP000094527">
    <property type="component" value="Unassembled WGS sequence"/>
</dbReference>
<dbReference type="InterPro" id="IPR000253">
    <property type="entry name" value="FHA_dom"/>
</dbReference>
<dbReference type="STRING" id="48709.A0A1D2MJZ0"/>
<comment type="caution">
    <text evidence="3">The sequence shown here is derived from an EMBL/GenBank/DDBJ whole genome shotgun (WGS) entry which is preliminary data.</text>
</comment>